<organism evidence="1">
    <name type="scientific">Myoviridae sp. ct3wi9</name>
    <dbReference type="NCBI Taxonomy" id="2826610"/>
    <lineage>
        <taxon>Viruses</taxon>
        <taxon>Duplodnaviria</taxon>
        <taxon>Heunggongvirae</taxon>
        <taxon>Uroviricota</taxon>
        <taxon>Caudoviricetes</taxon>
    </lineage>
</organism>
<reference evidence="1" key="1">
    <citation type="journal article" date="2021" name="Proc. Natl. Acad. Sci. U.S.A.">
        <title>A Catalog of Tens of Thousands of Viruses from Human Metagenomes Reveals Hidden Associations with Chronic Diseases.</title>
        <authorList>
            <person name="Tisza M.J."/>
            <person name="Buck C.B."/>
        </authorList>
    </citation>
    <scope>NUCLEOTIDE SEQUENCE</scope>
    <source>
        <strain evidence="1">Ct3wi9</strain>
    </source>
</reference>
<accession>A0A8S5MX30</accession>
<proteinExistence type="predicted"/>
<evidence type="ECO:0000313" key="1">
    <source>
        <dbReference type="EMBL" id="DAD86752.1"/>
    </source>
</evidence>
<protein>
    <submittedName>
        <fullName evidence="1">Uncharacterized protein</fullName>
    </submittedName>
</protein>
<dbReference type="EMBL" id="BK015006">
    <property type="protein sequence ID" value="DAD86752.1"/>
    <property type="molecule type" value="Genomic_DNA"/>
</dbReference>
<name>A0A8S5MX30_9CAUD</name>
<sequence length="33" mass="4037">MWTISYLGYPRSFRFGTCNYTFPTLLVYSFKYL</sequence>